<reference evidence="2" key="1">
    <citation type="submission" date="2022-11" db="UniProtKB">
        <authorList>
            <consortium name="WormBaseParasite"/>
        </authorList>
    </citation>
    <scope>IDENTIFICATION</scope>
</reference>
<protein>
    <submittedName>
        <fullName evidence="2">Uncharacterized protein</fullName>
    </submittedName>
</protein>
<dbReference type="WBParaSite" id="Gr19_v10_g13259.t1">
    <property type="protein sequence ID" value="Gr19_v10_g13259.t1"/>
    <property type="gene ID" value="Gr19_v10_g13259"/>
</dbReference>
<accession>A0A914H2G2</accession>
<proteinExistence type="predicted"/>
<keyword evidence="1" id="KW-1185">Reference proteome</keyword>
<organism evidence="1 2">
    <name type="scientific">Globodera rostochiensis</name>
    <name type="common">Golden nematode worm</name>
    <name type="synonym">Heterodera rostochiensis</name>
    <dbReference type="NCBI Taxonomy" id="31243"/>
    <lineage>
        <taxon>Eukaryota</taxon>
        <taxon>Metazoa</taxon>
        <taxon>Ecdysozoa</taxon>
        <taxon>Nematoda</taxon>
        <taxon>Chromadorea</taxon>
        <taxon>Rhabditida</taxon>
        <taxon>Tylenchina</taxon>
        <taxon>Tylenchomorpha</taxon>
        <taxon>Tylenchoidea</taxon>
        <taxon>Heteroderidae</taxon>
        <taxon>Heteroderinae</taxon>
        <taxon>Globodera</taxon>
    </lineage>
</organism>
<dbReference type="AlphaFoldDB" id="A0A914H2G2"/>
<evidence type="ECO:0000313" key="1">
    <source>
        <dbReference type="Proteomes" id="UP000887572"/>
    </source>
</evidence>
<name>A0A914H2G2_GLORO</name>
<evidence type="ECO:0000313" key="2">
    <source>
        <dbReference type="WBParaSite" id="Gr19_v10_g13259.t1"/>
    </source>
</evidence>
<dbReference type="Proteomes" id="UP000887572">
    <property type="component" value="Unplaced"/>
</dbReference>
<sequence>MVSASSGGTDTRTVILALKVRLCHDDVLALCKDAELPDENGNLDEGVNLQLTGKLSVLNSSGAGKEET</sequence>